<name>D6WM01_TRICA</name>
<organism evidence="1 2">
    <name type="scientific">Tribolium castaneum</name>
    <name type="common">Red flour beetle</name>
    <dbReference type="NCBI Taxonomy" id="7070"/>
    <lineage>
        <taxon>Eukaryota</taxon>
        <taxon>Metazoa</taxon>
        <taxon>Ecdysozoa</taxon>
        <taxon>Arthropoda</taxon>
        <taxon>Hexapoda</taxon>
        <taxon>Insecta</taxon>
        <taxon>Pterygota</taxon>
        <taxon>Neoptera</taxon>
        <taxon>Endopterygota</taxon>
        <taxon>Coleoptera</taxon>
        <taxon>Polyphaga</taxon>
        <taxon>Cucujiformia</taxon>
        <taxon>Tenebrionidae</taxon>
        <taxon>Tenebrionidae incertae sedis</taxon>
        <taxon>Tribolium</taxon>
    </lineage>
</organism>
<reference evidence="1 2" key="1">
    <citation type="journal article" date="2008" name="Nature">
        <title>The genome of the model beetle and pest Tribolium castaneum.</title>
        <authorList>
            <consortium name="Tribolium Genome Sequencing Consortium"/>
            <person name="Richards S."/>
            <person name="Gibbs R.A."/>
            <person name="Weinstock G.M."/>
            <person name="Brown S.J."/>
            <person name="Denell R."/>
            <person name="Beeman R.W."/>
            <person name="Gibbs R."/>
            <person name="Beeman R.W."/>
            <person name="Brown S.J."/>
            <person name="Bucher G."/>
            <person name="Friedrich M."/>
            <person name="Grimmelikhuijzen C.J."/>
            <person name="Klingler M."/>
            <person name="Lorenzen M."/>
            <person name="Richards S."/>
            <person name="Roth S."/>
            <person name="Schroder R."/>
            <person name="Tautz D."/>
            <person name="Zdobnov E.M."/>
            <person name="Muzny D."/>
            <person name="Gibbs R.A."/>
            <person name="Weinstock G.M."/>
            <person name="Attaway T."/>
            <person name="Bell S."/>
            <person name="Buhay C.J."/>
            <person name="Chandrabose M.N."/>
            <person name="Chavez D."/>
            <person name="Clerk-Blankenburg K.P."/>
            <person name="Cree A."/>
            <person name="Dao M."/>
            <person name="Davis C."/>
            <person name="Chacko J."/>
            <person name="Dinh H."/>
            <person name="Dugan-Rocha S."/>
            <person name="Fowler G."/>
            <person name="Garner T.T."/>
            <person name="Garnes J."/>
            <person name="Gnirke A."/>
            <person name="Hawes A."/>
            <person name="Hernandez J."/>
            <person name="Hines S."/>
            <person name="Holder M."/>
            <person name="Hume J."/>
            <person name="Jhangiani S.N."/>
            <person name="Joshi V."/>
            <person name="Khan Z.M."/>
            <person name="Jackson L."/>
            <person name="Kovar C."/>
            <person name="Kowis A."/>
            <person name="Lee S."/>
            <person name="Lewis L.R."/>
            <person name="Margolis J."/>
            <person name="Morgan M."/>
            <person name="Nazareth L.V."/>
            <person name="Nguyen N."/>
            <person name="Okwuonu G."/>
            <person name="Parker D."/>
            <person name="Richards S."/>
            <person name="Ruiz S.J."/>
            <person name="Santibanez J."/>
            <person name="Savard J."/>
            <person name="Scherer S.E."/>
            <person name="Schneider B."/>
            <person name="Sodergren E."/>
            <person name="Tautz D."/>
            <person name="Vattahil S."/>
            <person name="Villasana D."/>
            <person name="White C.S."/>
            <person name="Wright R."/>
            <person name="Park Y."/>
            <person name="Beeman R.W."/>
            <person name="Lord J."/>
            <person name="Oppert B."/>
            <person name="Lorenzen M."/>
            <person name="Brown S."/>
            <person name="Wang L."/>
            <person name="Savard J."/>
            <person name="Tautz D."/>
            <person name="Richards S."/>
            <person name="Weinstock G."/>
            <person name="Gibbs R.A."/>
            <person name="Liu Y."/>
            <person name="Worley K."/>
            <person name="Weinstock G."/>
            <person name="Elsik C.G."/>
            <person name="Reese J.T."/>
            <person name="Elhaik E."/>
            <person name="Landan G."/>
            <person name="Graur D."/>
            <person name="Arensburger P."/>
            <person name="Atkinson P."/>
            <person name="Beeman R.W."/>
            <person name="Beidler J."/>
            <person name="Brown S.J."/>
            <person name="Demuth J.P."/>
            <person name="Drury D.W."/>
            <person name="Du Y.Z."/>
            <person name="Fujiwara H."/>
            <person name="Lorenzen M."/>
            <person name="Maselli V."/>
            <person name="Osanai M."/>
            <person name="Park Y."/>
            <person name="Robertson H.M."/>
            <person name="Tu Z."/>
            <person name="Wang J.J."/>
            <person name="Wang S."/>
            <person name="Richards S."/>
            <person name="Song H."/>
            <person name="Zhang L."/>
            <person name="Sodergren E."/>
            <person name="Werner D."/>
            <person name="Stanke M."/>
            <person name="Morgenstern B."/>
            <person name="Solovyev V."/>
            <person name="Kosarev P."/>
            <person name="Brown G."/>
            <person name="Chen H.C."/>
            <person name="Ermolaeva O."/>
            <person name="Hlavina W."/>
            <person name="Kapustin Y."/>
            <person name="Kiryutin B."/>
            <person name="Kitts P."/>
            <person name="Maglott D."/>
            <person name="Pruitt K."/>
            <person name="Sapojnikov V."/>
            <person name="Souvorov A."/>
            <person name="Mackey A.J."/>
            <person name="Waterhouse R.M."/>
            <person name="Wyder S."/>
            <person name="Zdobnov E.M."/>
            <person name="Zdobnov E.M."/>
            <person name="Wyder S."/>
            <person name="Kriventseva E.V."/>
            <person name="Kadowaki T."/>
            <person name="Bork P."/>
            <person name="Aranda M."/>
            <person name="Bao R."/>
            <person name="Beermann A."/>
            <person name="Berns N."/>
            <person name="Bolognesi R."/>
            <person name="Bonneton F."/>
            <person name="Bopp D."/>
            <person name="Brown S.J."/>
            <person name="Bucher G."/>
            <person name="Butts T."/>
            <person name="Chaumot A."/>
            <person name="Denell R.E."/>
            <person name="Ferrier D.E."/>
            <person name="Friedrich M."/>
            <person name="Gordon C.M."/>
            <person name="Jindra M."/>
            <person name="Klingler M."/>
            <person name="Lan Q."/>
            <person name="Lattorff H.M."/>
            <person name="Laudet V."/>
            <person name="von Levetsow C."/>
            <person name="Liu Z."/>
            <person name="Lutz R."/>
            <person name="Lynch J.A."/>
            <person name="da Fonseca R.N."/>
            <person name="Posnien N."/>
            <person name="Reuter R."/>
            <person name="Roth S."/>
            <person name="Savard J."/>
            <person name="Schinko J.B."/>
            <person name="Schmitt C."/>
            <person name="Schoppmeier M."/>
            <person name="Schroder R."/>
            <person name="Shippy T.D."/>
            <person name="Simonnet F."/>
            <person name="Marques-Souza H."/>
            <person name="Tautz D."/>
            <person name="Tomoyasu Y."/>
            <person name="Trauner J."/>
            <person name="Van der Zee M."/>
            <person name="Vervoort M."/>
            <person name="Wittkopp N."/>
            <person name="Wimmer E.A."/>
            <person name="Yang X."/>
            <person name="Jones A.K."/>
            <person name="Sattelle D.B."/>
            <person name="Ebert P.R."/>
            <person name="Nelson D."/>
            <person name="Scott J.G."/>
            <person name="Beeman R.W."/>
            <person name="Muthukrishnan S."/>
            <person name="Kramer K.J."/>
            <person name="Arakane Y."/>
            <person name="Beeman R.W."/>
            <person name="Zhu Q."/>
            <person name="Hogenkamp D."/>
            <person name="Dixit R."/>
            <person name="Oppert B."/>
            <person name="Jiang H."/>
            <person name="Zou Z."/>
            <person name="Marshall J."/>
            <person name="Elpidina E."/>
            <person name="Vinokurov K."/>
            <person name="Oppert C."/>
            <person name="Zou Z."/>
            <person name="Evans J."/>
            <person name="Lu Z."/>
            <person name="Zhao P."/>
            <person name="Sumathipala N."/>
            <person name="Altincicek B."/>
            <person name="Vilcinskas A."/>
            <person name="Williams M."/>
            <person name="Hultmark D."/>
            <person name="Hetru C."/>
            <person name="Jiang H."/>
            <person name="Grimmelikhuijzen C.J."/>
            <person name="Hauser F."/>
            <person name="Cazzamali G."/>
            <person name="Williamson M."/>
            <person name="Park Y."/>
            <person name="Li B."/>
            <person name="Tanaka Y."/>
            <person name="Predel R."/>
            <person name="Neupert S."/>
            <person name="Schachtner J."/>
            <person name="Verleyen P."/>
            <person name="Raible F."/>
            <person name="Bork P."/>
            <person name="Friedrich M."/>
            <person name="Walden K.K."/>
            <person name="Robertson H.M."/>
            <person name="Angeli S."/>
            <person name="Foret S."/>
            <person name="Bucher G."/>
            <person name="Schuetz S."/>
            <person name="Maleszka R."/>
            <person name="Wimmer E.A."/>
            <person name="Beeman R.W."/>
            <person name="Lorenzen M."/>
            <person name="Tomoyasu Y."/>
            <person name="Miller S.C."/>
            <person name="Grossmann D."/>
            <person name="Bucher G."/>
        </authorList>
    </citation>
    <scope>NUCLEOTIDE SEQUENCE [LARGE SCALE GENOMIC DNA]</scope>
    <source>
        <strain evidence="1 2">Georgia GA2</strain>
    </source>
</reference>
<accession>D6WM01</accession>
<keyword evidence="2" id="KW-1185">Reference proteome</keyword>
<reference evidence="1 2" key="2">
    <citation type="journal article" date="2010" name="Nucleic Acids Res.">
        <title>BeetleBase in 2010: revisions to provide comprehensive genomic information for Tribolium castaneum.</title>
        <authorList>
            <person name="Kim H.S."/>
            <person name="Murphy T."/>
            <person name="Xia J."/>
            <person name="Caragea D."/>
            <person name="Park Y."/>
            <person name="Beeman R.W."/>
            <person name="Lorenzen M.D."/>
            <person name="Butcher S."/>
            <person name="Manak J.R."/>
            <person name="Brown S.J."/>
        </authorList>
    </citation>
    <scope>GENOME REANNOTATION</scope>
    <source>
        <strain evidence="1 2">Georgia GA2</strain>
    </source>
</reference>
<proteinExistence type="predicted"/>
<dbReference type="AlphaFoldDB" id="D6WM01"/>
<dbReference type="EMBL" id="KQ971343">
    <property type="protein sequence ID" value="EFA03377.1"/>
    <property type="molecule type" value="Genomic_DNA"/>
</dbReference>
<sequence>MKYAVQLVHFSLRVHLLCPSGFFFRRQLHRIPAPIYARYGERKLAIKLSTCTNVPKSFLDDCYTAAFTTVTLPTNNPFPPLTGVRQDININ</sequence>
<evidence type="ECO:0000313" key="1">
    <source>
        <dbReference type="EMBL" id="EFA03377.1"/>
    </source>
</evidence>
<dbReference type="HOGENOM" id="CLU_2429924_0_0_1"/>
<protein>
    <submittedName>
        <fullName evidence="1">Uncharacterized protein</fullName>
    </submittedName>
</protein>
<dbReference type="InParanoid" id="D6WM01"/>
<gene>
    <name evidence="1" type="primary">GLEAN_13363</name>
    <name evidence="1" type="ORF">TcasGA2_TC013363</name>
</gene>
<dbReference type="Proteomes" id="UP000007266">
    <property type="component" value="Linkage group 5"/>
</dbReference>
<evidence type="ECO:0000313" key="2">
    <source>
        <dbReference type="Proteomes" id="UP000007266"/>
    </source>
</evidence>